<name>A0AAV3RHH2_LITER</name>
<gene>
    <name evidence="2" type="ORF">LIER_41789</name>
</gene>
<accession>A0AAV3RHH2</accession>
<feature type="compositionally biased region" description="Polar residues" evidence="1">
    <location>
        <begin position="1"/>
        <end position="13"/>
    </location>
</feature>
<feature type="region of interest" description="Disordered" evidence="1">
    <location>
        <begin position="1"/>
        <end position="22"/>
    </location>
</feature>
<proteinExistence type="predicted"/>
<dbReference type="AlphaFoldDB" id="A0AAV3RHH2"/>
<organism evidence="2 3">
    <name type="scientific">Lithospermum erythrorhizon</name>
    <name type="common">Purple gromwell</name>
    <name type="synonym">Lithospermum officinale var. erythrorhizon</name>
    <dbReference type="NCBI Taxonomy" id="34254"/>
    <lineage>
        <taxon>Eukaryota</taxon>
        <taxon>Viridiplantae</taxon>
        <taxon>Streptophyta</taxon>
        <taxon>Embryophyta</taxon>
        <taxon>Tracheophyta</taxon>
        <taxon>Spermatophyta</taxon>
        <taxon>Magnoliopsida</taxon>
        <taxon>eudicotyledons</taxon>
        <taxon>Gunneridae</taxon>
        <taxon>Pentapetalae</taxon>
        <taxon>asterids</taxon>
        <taxon>lamiids</taxon>
        <taxon>Boraginales</taxon>
        <taxon>Boraginaceae</taxon>
        <taxon>Boraginoideae</taxon>
        <taxon>Lithospermeae</taxon>
        <taxon>Lithospermum</taxon>
    </lineage>
</organism>
<dbReference type="PANTHER" id="PTHR34283:SF1">
    <property type="entry name" value="PROTEIN RESPONSE TO LOW SULFUR 1"/>
    <property type="match status" value="1"/>
</dbReference>
<comment type="caution">
    <text evidence="2">The sequence shown here is derived from an EMBL/GenBank/DDBJ whole genome shotgun (WGS) entry which is preliminary data.</text>
</comment>
<dbReference type="EMBL" id="BAABME010026952">
    <property type="protein sequence ID" value="GAA0174811.1"/>
    <property type="molecule type" value="Genomic_DNA"/>
</dbReference>
<keyword evidence="3" id="KW-1185">Reference proteome</keyword>
<sequence length="111" mass="12949">MAPNIFNSFSGSGSEVLRRRNEELERELKRSHEREEKMSKELEKTRTRLRVVEDAEERLCLQLGELEAEAVDQARTYRAHIVALMQQLGAAQKLLQQAEIHFEVDYESMSE</sequence>
<dbReference type="Proteomes" id="UP001454036">
    <property type="component" value="Unassembled WGS sequence"/>
</dbReference>
<evidence type="ECO:0000313" key="2">
    <source>
        <dbReference type="EMBL" id="GAA0174811.1"/>
    </source>
</evidence>
<protein>
    <submittedName>
        <fullName evidence="2">Uncharacterized protein</fullName>
    </submittedName>
</protein>
<dbReference type="InterPro" id="IPR039282">
    <property type="entry name" value="LSU"/>
</dbReference>
<reference evidence="2 3" key="1">
    <citation type="submission" date="2024-01" db="EMBL/GenBank/DDBJ databases">
        <title>The complete chloroplast genome sequence of Lithospermum erythrorhizon: insights into the phylogenetic relationship among Boraginaceae species and the maternal lineages of purple gromwells.</title>
        <authorList>
            <person name="Okada T."/>
            <person name="Watanabe K."/>
        </authorList>
    </citation>
    <scope>NUCLEOTIDE SEQUENCE [LARGE SCALE GENOMIC DNA]</scope>
</reference>
<evidence type="ECO:0000256" key="1">
    <source>
        <dbReference type="SAM" id="MobiDB-lite"/>
    </source>
</evidence>
<dbReference type="PANTHER" id="PTHR34283">
    <property type="entry name" value="PROTEIN RESPONSE TO LOW SULFUR 1"/>
    <property type="match status" value="1"/>
</dbReference>
<dbReference type="GO" id="GO:0098869">
    <property type="term" value="P:cellular oxidant detoxification"/>
    <property type="evidence" value="ECO:0007669"/>
    <property type="project" value="InterPro"/>
</dbReference>
<evidence type="ECO:0000313" key="3">
    <source>
        <dbReference type="Proteomes" id="UP001454036"/>
    </source>
</evidence>